<evidence type="ECO:0000313" key="4">
    <source>
        <dbReference type="EMBL" id="CEG57061.1"/>
    </source>
</evidence>
<protein>
    <recommendedName>
        <fullName evidence="3">Elongation factor 1 beta central acidic region eukaryote domain-containing protein</fullName>
    </recommendedName>
</protein>
<feature type="domain" description="Elongation factor 1 beta central acidic region eukaryote" evidence="3">
    <location>
        <begin position="807"/>
        <end position="833"/>
    </location>
</feature>
<feature type="region of interest" description="Disordered" evidence="1">
    <location>
        <begin position="522"/>
        <end position="1089"/>
    </location>
</feature>
<dbReference type="Proteomes" id="UP000032430">
    <property type="component" value="Chromosome I"/>
</dbReference>
<sequence length="1242" mass="150582">MKLSELNELYITEKYLFKQSKDYVFGGNKDIELPEDITDFIRKLNNNEIIRKEEFQSFSESLLQLNKDVQDCIIFLLYYMTDPVFDIHYKDDITEAVNSIESSLNARREIPQSSGDDAEKYIRLVNYYYLFSHYRPKSNDYYGYAYPGTNSWDTNVRYNLPFAINALRLVGKLPTTPDFNGIDLSKPYFPLHLQVVKKEKVTIRKGIPDSEKFYPYKMVAKLFKGNTGDNTFLATNGKKKIFIRGVEDYAPHAVLASKIASIISPTHFSIERLLNNRLVGARGIPGYARSAADDETRDARKKYIDKNKRIFPGTGIIDEVTNFVGESDPNIENYGFSSEDIDNSHLSKIDFDRCDVDSEIPKELYERNILTKPRRGLYHGATHVQTNPEYIKEKLYARLKLSMLTEPLFSKLANKAFAAEDHELQKKAIKELTNRSNIALELFFEHPDVKSFLTQNPSTLSQCYSEITNYISTHFVEQDRELIQHSLAKRVGNIHEEIKKTLDINLPLSMDKKNSFAELNPKDKASEEPHQEEAHKEQQRLQEQQEKQRQEEARKEQQRLQEQQEKQRQEEARKEQQRLQEQQEKQRQEEARKEQQRLQEQQEKQRQEEARKEQQRLQEQQEKQRQEEARKEQQRLQEQQEKQRQEEARKEQQRLQEQQEKQRQEEARKEQQRLQEQQEKQRQEEARKEQQRLQEQQEKQRQEEARKEQQRLQEQQEKQRQEEARKEQQRLQEQQEKQRQEEARKEQQRLQEQQEKQRQEEARKEQQSLQEQQEKQRQEEARKEQQRLQEQQEKQRQEEARKEQQRLQEQQEKQRQEEARKEQQRLQEQQEKQRQEEARKEQQRLQEQQEKQRQEEARKEQQRLQEQQEKQRQEEARKEQQRLQEQQEKQRQEEARKEQQRLQEQQEKQRQEEARKEQQRLQEQQEKQRQEEARKEQQRLQEQQEKQRQEEARKEQQRLQEQQEKQRQEEARKEQQRLQEQQEKQRQEEARKEQQRLQEQQEKQRQEEARKEQQRLQEQQEKQRQEEARKEQQRLQEQQEKQRQEEARKEQQRLQEQQEKQRQEEARIEQRSMKDQLKKQRQVEACKEQPDPEQTICNEYHRDFNKAIDVLKQKMEEFKRDPDFEKNPKLQEAHKAANKLYNKLERTGNSYFTKEPSQEEYDNFKLCCKTHIDEARSVLNEHRGWKKILINVVAIIVTAGIGYAIAAGINIAMNKGKFTFFATDSSEKLDVIEEHIKNKVGK</sequence>
<reference evidence="5" key="1">
    <citation type="submission" date="2014-09" db="EMBL/GenBank/DDBJ databases">
        <authorList>
            <person name="Gomez-Valero L."/>
        </authorList>
    </citation>
    <scope>NUCLEOTIDE SEQUENCE [LARGE SCALE GENOMIC DNA]</scope>
    <source>
        <strain evidence="5">ATCC700992</strain>
    </source>
</reference>
<dbReference type="AlphaFoldDB" id="A0A098G521"/>
<feature type="domain" description="Elongation factor 1 beta central acidic region eukaryote" evidence="3">
    <location>
        <begin position="1035"/>
        <end position="1061"/>
    </location>
</feature>
<feature type="transmembrane region" description="Helical" evidence="2">
    <location>
        <begin position="1188"/>
        <end position="1212"/>
    </location>
</feature>
<feature type="domain" description="Elongation factor 1 beta central acidic region eukaryote" evidence="3">
    <location>
        <begin position="997"/>
        <end position="1023"/>
    </location>
</feature>
<proteinExistence type="predicted"/>
<keyword evidence="2" id="KW-0472">Membrane</keyword>
<name>A0A098G521_9GAMM</name>
<feature type="domain" description="Elongation factor 1 beta central acidic region eukaryote" evidence="3">
    <location>
        <begin position="731"/>
        <end position="757"/>
    </location>
</feature>
<keyword evidence="2" id="KW-1133">Transmembrane helix</keyword>
<feature type="domain" description="Elongation factor 1 beta central acidic region eukaryote" evidence="3">
    <location>
        <begin position="959"/>
        <end position="985"/>
    </location>
</feature>
<feature type="domain" description="Elongation factor 1 beta central acidic region eukaryote" evidence="3">
    <location>
        <begin position="617"/>
        <end position="643"/>
    </location>
</feature>
<evidence type="ECO:0000259" key="3">
    <source>
        <dbReference type="SMART" id="SM01182"/>
    </source>
</evidence>
<keyword evidence="5" id="KW-1185">Reference proteome</keyword>
<dbReference type="STRING" id="1212491.LFA_1654"/>
<dbReference type="KEGG" id="lfa:LFA_1654"/>
<feature type="domain" description="Elongation factor 1 beta central acidic region eukaryote" evidence="3">
    <location>
        <begin position="579"/>
        <end position="605"/>
    </location>
</feature>
<feature type="domain" description="Elongation factor 1 beta central acidic region eukaryote" evidence="3">
    <location>
        <begin position="655"/>
        <end position="681"/>
    </location>
</feature>
<evidence type="ECO:0000256" key="2">
    <source>
        <dbReference type="SAM" id="Phobius"/>
    </source>
</evidence>
<feature type="domain" description="Elongation factor 1 beta central acidic region eukaryote" evidence="3">
    <location>
        <begin position="883"/>
        <end position="909"/>
    </location>
</feature>
<feature type="domain" description="Elongation factor 1 beta central acidic region eukaryote" evidence="3">
    <location>
        <begin position="769"/>
        <end position="795"/>
    </location>
</feature>
<gene>
    <name evidence="4" type="ORF">LFA_1654</name>
</gene>
<dbReference type="OrthoDB" id="5630883at2"/>
<keyword evidence="2" id="KW-0812">Transmembrane</keyword>
<feature type="domain" description="Elongation factor 1 beta central acidic region eukaryote" evidence="3">
    <location>
        <begin position="541"/>
        <end position="567"/>
    </location>
</feature>
<organism evidence="4 5">
    <name type="scientific">Legionella fallonii LLAP-10</name>
    <dbReference type="NCBI Taxonomy" id="1212491"/>
    <lineage>
        <taxon>Bacteria</taxon>
        <taxon>Pseudomonadati</taxon>
        <taxon>Pseudomonadota</taxon>
        <taxon>Gammaproteobacteria</taxon>
        <taxon>Legionellales</taxon>
        <taxon>Legionellaceae</taxon>
        <taxon>Legionella</taxon>
    </lineage>
</organism>
<feature type="domain" description="Elongation factor 1 beta central acidic region eukaryote" evidence="3">
    <location>
        <begin position="845"/>
        <end position="871"/>
    </location>
</feature>
<feature type="domain" description="Elongation factor 1 beta central acidic region eukaryote" evidence="3">
    <location>
        <begin position="921"/>
        <end position="947"/>
    </location>
</feature>
<feature type="domain" description="Elongation factor 1 beta central acidic region eukaryote" evidence="3">
    <location>
        <begin position="693"/>
        <end position="719"/>
    </location>
</feature>
<evidence type="ECO:0000313" key="5">
    <source>
        <dbReference type="Proteomes" id="UP000032430"/>
    </source>
</evidence>
<dbReference type="InterPro" id="IPR018940">
    <property type="entry name" value="EF-1_beta_acid_region_euk"/>
</dbReference>
<evidence type="ECO:0000256" key="1">
    <source>
        <dbReference type="SAM" id="MobiDB-lite"/>
    </source>
</evidence>
<accession>A0A098G521</accession>
<dbReference type="RefSeq" id="WP_052673889.1">
    <property type="nucleotide sequence ID" value="NZ_LN614827.1"/>
</dbReference>
<dbReference type="EMBL" id="LN614827">
    <property type="protein sequence ID" value="CEG57061.1"/>
    <property type="molecule type" value="Genomic_DNA"/>
</dbReference>
<dbReference type="HOGENOM" id="CLU_266557_0_0_6"/>
<dbReference type="SMART" id="SM01182">
    <property type="entry name" value="EF-1_beta_acid"/>
    <property type="match status" value="14"/>
</dbReference>